<dbReference type="Gene3D" id="3.40.630.30">
    <property type="match status" value="1"/>
</dbReference>
<dbReference type="Pfam" id="PF13302">
    <property type="entry name" value="Acetyltransf_3"/>
    <property type="match status" value="1"/>
</dbReference>
<dbReference type="PANTHER" id="PTHR43792:SF16">
    <property type="entry name" value="N-ACETYLTRANSFERASE DOMAIN-CONTAINING PROTEIN"/>
    <property type="match status" value="1"/>
</dbReference>
<gene>
    <name evidence="2" type="ORF">SAMN05216490_3943</name>
</gene>
<dbReference type="OrthoDB" id="9811523at2"/>
<proteinExistence type="predicted"/>
<evidence type="ECO:0000313" key="2">
    <source>
        <dbReference type="EMBL" id="SDT53874.1"/>
    </source>
</evidence>
<accession>A0A1H2B6S2</accession>
<dbReference type="EMBL" id="LT629740">
    <property type="protein sequence ID" value="SDT53874.1"/>
    <property type="molecule type" value="Genomic_DNA"/>
</dbReference>
<keyword evidence="2" id="KW-0808">Transferase</keyword>
<sequence length="178" mass="20433">MNTNFTPFPDLQTNRLLLRRLTSDDCVQLQQLRSDENVNRYLKRPKSVTIDECEAFVKKIDGNLNDGIGAYWVIAPKTDNTLIGTVCLWNFNLENETVDLGYELSPTYQGQGLMLEVVEKIIAFAFNTMQAKTIFALTRPDNEGSRNLLKRSNFQQDVDYQYVSEEDAEGDVVYFLKN</sequence>
<dbReference type="AlphaFoldDB" id="A0A1H2B6S2"/>
<dbReference type="STRING" id="652787.SAMN05216490_3943"/>
<keyword evidence="3" id="KW-1185">Reference proteome</keyword>
<dbReference type="InterPro" id="IPR000182">
    <property type="entry name" value="GNAT_dom"/>
</dbReference>
<evidence type="ECO:0000313" key="3">
    <source>
        <dbReference type="Proteomes" id="UP000199679"/>
    </source>
</evidence>
<dbReference type="Proteomes" id="UP000199679">
    <property type="component" value="Chromosome I"/>
</dbReference>
<reference evidence="2 3" key="1">
    <citation type="submission" date="2016-10" db="EMBL/GenBank/DDBJ databases">
        <authorList>
            <person name="de Groot N.N."/>
        </authorList>
    </citation>
    <scope>NUCLEOTIDE SEQUENCE [LARGE SCALE GENOMIC DNA]</scope>
    <source>
        <strain evidence="2 3">MP1X4</strain>
    </source>
</reference>
<protein>
    <submittedName>
        <fullName evidence="2">Ribosomal-protein-alanine N-acetyltransferase</fullName>
    </submittedName>
</protein>
<dbReference type="PROSITE" id="PS51186">
    <property type="entry name" value="GNAT"/>
    <property type="match status" value="1"/>
</dbReference>
<dbReference type="PANTHER" id="PTHR43792">
    <property type="entry name" value="GNAT FAMILY, PUTATIVE (AFU_ORTHOLOGUE AFUA_3G00765)-RELATED-RELATED"/>
    <property type="match status" value="1"/>
</dbReference>
<dbReference type="InterPro" id="IPR051531">
    <property type="entry name" value="N-acetyltransferase"/>
</dbReference>
<organism evidence="2 3">
    <name type="scientific">Mucilaginibacter mallensis</name>
    <dbReference type="NCBI Taxonomy" id="652787"/>
    <lineage>
        <taxon>Bacteria</taxon>
        <taxon>Pseudomonadati</taxon>
        <taxon>Bacteroidota</taxon>
        <taxon>Sphingobacteriia</taxon>
        <taxon>Sphingobacteriales</taxon>
        <taxon>Sphingobacteriaceae</taxon>
        <taxon>Mucilaginibacter</taxon>
    </lineage>
</organism>
<dbReference type="GO" id="GO:0016747">
    <property type="term" value="F:acyltransferase activity, transferring groups other than amino-acyl groups"/>
    <property type="evidence" value="ECO:0007669"/>
    <property type="project" value="InterPro"/>
</dbReference>
<feature type="domain" description="N-acetyltransferase" evidence="1">
    <location>
        <begin position="16"/>
        <end position="178"/>
    </location>
</feature>
<dbReference type="InterPro" id="IPR016181">
    <property type="entry name" value="Acyl_CoA_acyltransferase"/>
</dbReference>
<dbReference type="SUPFAM" id="SSF55729">
    <property type="entry name" value="Acyl-CoA N-acyltransferases (Nat)"/>
    <property type="match status" value="1"/>
</dbReference>
<evidence type="ECO:0000259" key="1">
    <source>
        <dbReference type="PROSITE" id="PS51186"/>
    </source>
</evidence>
<name>A0A1H2B6S2_MUCMA</name>
<dbReference type="RefSeq" id="WP_091376969.1">
    <property type="nucleotide sequence ID" value="NZ_LT629740.1"/>
</dbReference>